<feature type="transmembrane region" description="Helical" evidence="2">
    <location>
        <begin position="31"/>
        <end position="51"/>
    </location>
</feature>
<accession>A0A3P7IQZ6</accession>
<name>A0A3P7IQZ6_STRVU</name>
<dbReference type="GO" id="GO:0016020">
    <property type="term" value="C:membrane"/>
    <property type="evidence" value="ECO:0007669"/>
    <property type="project" value="InterPro"/>
</dbReference>
<dbReference type="Pfam" id="PF03125">
    <property type="entry name" value="Sre"/>
    <property type="match status" value="1"/>
</dbReference>
<reference evidence="3 4" key="1">
    <citation type="submission" date="2018-11" db="EMBL/GenBank/DDBJ databases">
        <authorList>
            <consortium name="Pathogen Informatics"/>
        </authorList>
    </citation>
    <scope>NUCLEOTIDE SEQUENCE [LARGE SCALE GENOMIC DNA]</scope>
</reference>
<dbReference type="AlphaFoldDB" id="A0A3P7IQZ6"/>
<evidence type="ECO:0008006" key="5">
    <source>
        <dbReference type="Google" id="ProtNLM"/>
    </source>
</evidence>
<dbReference type="Proteomes" id="UP000270094">
    <property type="component" value="Unassembled WGS sequence"/>
</dbReference>
<dbReference type="PANTHER" id="PTHR23128:SF132">
    <property type="entry name" value="SERPENTINE RECEPTOR, CLASS E (EPSILON)-RELATED"/>
    <property type="match status" value="1"/>
</dbReference>
<dbReference type="EMBL" id="UYYB01015243">
    <property type="protein sequence ID" value="VDM70233.1"/>
    <property type="molecule type" value="Genomic_DNA"/>
</dbReference>
<organism evidence="3 4">
    <name type="scientific">Strongylus vulgaris</name>
    <name type="common">Blood worm</name>
    <dbReference type="NCBI Taxonomy" id="40348"/>
    <lineage>
        <taxon>Eukaryota</taxon>
        <taxon>Metazoa</taxon>
        <taxon>Ecdysozoa</taxon>
        <taxon>Nematoda</taxon>
        <taxon>Chromadorea</taxon>
        <taxon>Rhabditida</taxon>
        <taxon>Rhabditina</taxon>
        <taxon>Rhabditomorpha</taxon>
        <taxon>Strongyloidea</taxon>
        <taxon>Strongylidae</taxon>
        <taxon>Strongylus</taxon>
    </lineage>
</organism>
<dbReference type="PANTHER" id="PTHR23128">
    <property type="entry name" value="SERPENTINE RECEPTOR, CLASS E (EPSILON)-RELATED"/>
    <property type="match status" value="1"/>
</dbReference>
<keyword evidence="4" id="KW-1185">Reference proteome</keyword>
<dbReference type="GO" id="GO:0007606">
    <property type="term" value="P:sensory perception of chemical stimulus"/>
    <property type="evidence" value="ECO:0007669"/>
    <property type="project" value="InterPro"/>
</dbReference>
<evidence type="ECO:0000313" key="3">
    <source>
        <dbReference type="EMBL" id="VDM70233.1"/>
    </source>
</evidence>
<evidence type="ECO:0000256" key="2">
    <source>
        <dbReference type="SAM" id="Phobius"/>
    </source>
</evidence>
<keyword evidence="2" id="KW-0472">Membrane</keyword>
<feature type="transmembrane region" description="Helical" evidence="2">
    <location>
        <begin position="109"/>
        <end position="127"/>
    </location>
</feature>
<sequence length="140" mass="15856">MQFYLANGVPVFVPAIFPSKQILAAWPVFKLLHLLELLLIIAMCPGAVLLVKALGKSVRLFHRNLIQVAQVHLIAFTLSQITRIFILLYEVDFVEEKGSFDIPLLSLFFVRYILLCCLVTIIPAIVAERAFASRHISDYE</sequence>
<evidence type="ECO:0000313" key="4">
    <source>
        <dbReference type="Proteomes" id="UP000270094"/>
    </source>
</evidence>
<dbReference type="InterPro" id="IPR004151">
    <property type="entry name" value="7TM_GPCR_serpentine_rcpt_Sre"/>
</dbReference>
<comment type="similarity">
    <text evidence="1">Belongs to the nematode receptor-like protein sre family.</text>
</comment>
<keyword evidence="2" id="KW-1133">Transmembrane helix</keyword>
<proteinExistence type="inferred from homology"/>
<feature type="transmembrane region" description="Helical" evidence="2">
    <location>
        <begin position="71"/>
        <end position="89"/>
    </location>
</feature>
<keyword evidence="2" id="KW-0812">Transmembrane</keyword>
<protein>
    <recommendedName>
        <fullName evidence="5">G-protein coupled receptors family 1 profile domain-containing protein</fullName>
    </recommendedName>
</protein>
<dbReference type="OrthoDB" id="5865733at2759"/>
<evidence type="ECO:0000256" key="1">
    <source>
        <dbReference type="ARBA" id="ARBA00006803"/>
    </source>
</evidence>
<gene>
    <name evidence="3" type="ORF">SVUK_LOCUS5231</name>
</gene>
<feature type="non-terminal residue" evidence="3">
    <location>
        <position position="140"/>
    </location>
</feature>